<name>A0A7S3XC94_9CHLO</name>
<dbReference type="Pfam" id="PF02854">
    <property type="entry name" value="MIF4G"/>
    <property type="match status" value="1"/>
</dbReference>
<keyword evidence="3" id="KW-0507">mRNA processing</keyword>
<dbReference type="Gene3D" id="1.25.40.180">
    <property type="match status" value="3"/>
</dbReference>
<dbReference type="GO" id="GO:0003729">
    <property type="term" value="F:mRNA binding"/>
    <property type="evidence" value="ECO:0007669"/>
    <property type="project" value="TreeGrafter"/>
</dbReference>
<feature type="compositionally biased region" description="Basic and acidic residues" evidence="6">
    <location>
        <begin position="1"/>
        <end position="14"/>
    </location>
</feature>
<dbReference type="Pfam" id="PF09090">
    <property type="entry name" value="MIF4G_like_2"/>
    <property type="match status" value="1"/>
</dbReference>
<evidence type="ECO:0000256" key="4">
    <source>
        <dbReference type="ARBA" id="ARBA00023187"/>
    </source>
</evidence>
<evidence type="ECO:0008006" key="11">
    <source>
        <dbReference type="Google" id="ProtNLM"/>
    </source>
</evidence>
<evidence type="ECO:0000256" key="1">
    <source>
        <dbReference type="ARBA" id="ARBA00004123"/>
    </source>
</evidence>
<dbReference type="EMBL" id="HBIS01000822">
    <property type="protein sequence ID" value="CAE0606898.1"/>
    <property type="molecule type" value="Transcribed_RNA"/>
</dbReference>
<evidence type="ECO:0000256" key="2">
    <source>
        <dbReference type="ARBA" id="ARBA00007413"/>
    </source>
</evidence>
<gene>
    <name evidence="10" type="ORF">PSAL00342_LOCUS714</name>
</gene>
<organism evidence="10">
    <name type="scientific">Picocystis salinarum</name>
    <dbReference type="NCBI Taxonomy" id="88271"/>
    <lineage>
        <taxon>Eukaryota</taxon>
        <taxon>Viridiplantae</taxon>
        <taxon>Chlorophyta</taxon>
        <taxon>Picocystophyceae</taxon>
        <taxon>Picocystales</taxon>
        <taxon>Picocystaceae</taxon>
        <taxon>Picocystis</taxon>
    </lineage>
</organism>
<dbReference type="InterPro" id="IPR003890">
    <property type="entry name" value="MIF4G-like_typ-3"/>
</dbReference>
<evidence type="ECO:0000313" key="10">
    <source>
        <dbReference type="EMBL" id="CAE0606898.1"/>
    </source>
</evidence>
<feature type="domain" description="MIF4G-like type 1" evidence="8">
    <location>
        <begin position="371"/>
        <end position="496"/>
    </location>
</feature>
<proteinExistence type="inferred from homology"/>
<dbReference type="Pfam" id="PF09088">
    <property type="entry name" value="MIF4G_like"/>
    <property type="match status" value="1"/>
</dbReference>
<evidence type="ECO:0000259" key="8">
    <source>
        <dbReference type="Pfam" id="PF09088"/>
    </source>
</evidence>
<dbReference type="GO" id="GO:0000184">
    <property type="term" value="P:nuclear-transcribed mRNA catabolic process, nonsense-mediated decay"/>
    <property type="evidence" value="ECO:0007669"/>
    <property type="project" value="TreeGrafter"/>
</dbReference>
<dbReference type="InterPro" id="IPR015172">
    <property type="entry name" value="MIF4G-like_typ-1"/>
</dbReference>
<dbReference type="SUPFAM" id="SSF48371">
    <property type="entry name" value="ARM repeat"/>
    <property type="match status" value="3"/>
</dbReference>
<evidence type="ECO:0000256" key="3">
    <source>
        <dbReference type="ARBA" id="ARBA00022664"/>
    </source>
</evidence>
<feature type="domain" description="MIF4G" evidence="7">
    <location>
        <begin position="84"/>
        <end position="196"/>
    </location>
</feature>
<keyword evidence="5" id="KW-0539">Nucleus</keyword>
<protein>
    <recommendedName>
        <fullName evidence="11">Nuclear cap-binding protein subunit 1</fullName>
    </recommendedName>
</protein>
<dbReference type="GO" id="GO:0008380">
    <property type="term" value="P:RNA splicing"/>
    <property type="evidence" value="ECO:0007669"/>
    <property type="project" value="UniProtKB-KW"/>
</dbReference>
<feature type="domain" description="MIF4G-like type 2" evidence="9">
    <location>
        <begin position="529"/>
        <end position="740"/>
    </location>
</feature>
<dbReference type="GO" id="GO:0006406">
    <property type="term" value="P:mRNA export from nucleus"/>
    <property type="evidence" value="ECO:0007669"/>
    <property type="project" value="InterPro"/>
</dbReference>
<dbReference type="InterPro" id="IPR027159">
    <property type="entry name" value="CBP80"/>
</dbReference>
<dbReference type="PANTHER" id="PTHR12412:SF2">
    <property type="entry name" value="NUCLEAR CAP-BINDING PROTEIN SUBUNIT 1"/>
    <property type="match status" value="1"/>
</dbReference>
<comment type="similarity">
    <text evidence="2">Belongs to the NCBP1 family.</text>
</comment>
<evidence type="ECO:0000256" key="6">
    <source>
        <dbReference type="SAM" id="MobiDB-lite"/>
    </source>
</evidence>
<evidence type="ECO:0000259" key="7">
    <source>
        <dbReference type="Pfam" id="PF02854"/>
    </source>
</evidence>
<accession>A0A7S3XC94</accession>
<evidence type="ECO:0000256" key="5">
    <source>
        <dbReference type="ARBA" id="ARBA00023242"/>
    </source>
</evidence>
<dbReference type="GO" id="GO:0000339">
    <property type="term" value="F:RNA cap binding"/>
    <property type="evidence" value="ECO:0007669"/>
    <property type="project" value="InterPro"/>
</dbReference>
<comment type="subcellular location">
    <subcellularLocation>
        <location evidence="1">Nucleus</location>
    </subcellularLocation>
</comment>
<dbReference type="GO" id="GO:0005634">
    <property type="term" value="C:nucleus"/>
    <property type="evidence" value="ECO:0007669"/>
    <property type="project" value="UniProtKB-SubCell"/>
</dbReference>
<evidence type="ECO:0000259" key="9">
    <source>
        <dbReference type="Pfam" id="PF09090"/>
    </source>
</evidence>
<dbReference type="InterPro" id="IPR015174">
    <property type="entry name" value="MIF4G-like_typ-2"/>
</dbReference>
<dbReference type="GO" id="GO:0006397">
    <property type="term" value="P:mRNA processing"/>
    <property type="evidence" value="ECO:0007669"/>
    <property type="project" value="UniProtKB-KW"/>
</dbReference>
<dbReference type="InterPro" id="IPR016024">
    <property type="entry name" value="ARM-type_fold"/>
</dbReference>
<dbReference type="GO" id="GO:0005846">
    <property type="term" value="C:nuclear cap binding complex"/>
    <property type="evidence" value="ECO:0007669"/>
    <property type="project" value="InterPro"/>
</dbReference>
<reference evidence="10" key="1">
    <citation type="submission" date="2021-01" db="EMBL/GenBank/DDBJ databases">
        <authorList>
            <person name="Corre E."/>
            <person name="Pelletier E."/>
            <person name="Niang G."/>
            <person name="Scheremetjew M."/>
            <person name="Finn R."/>
            <person name="Kale V."/>
            <person name="Holt S."/>
            <person name="Cochrane G."/>
            <person name="Meng A."/>
            <person name="Brown T."/>
            <person name="Cohen L."/>
        </authorList>
    </citation>
    <scope>NUCLEOTIDE SEQUENCE</scope>
    <source>
        <strain evidence="10">CCMP1897</strain>
    </source>
</reference>
<feature type="region of interest" description="Disordered" evidence="6">
    <location>
        <begin position="1"/>
        <end position="20"/>
    </location>
</feature>
<dbReference type="PANTHER" id="PTHR12412">
    <property type="entry name" value="CAP BINDING PROTEIN"/>
    <property type="match status" value="1"/>
</dbReference>
<sequence length="792" mass="90266">MDVDRPHDRGERGPRPGRRFKRNRDAEFFQDPTFRLRAFIIRIGDAGEAYVPDEIRNLSEIVRRELPHHGSWISPLLFASSIDQQPAKLSIYATLVGLVNAQVPDFGASIIQQAQDILLDGLEVGQRPEAKSILRFLSCLVNTKVIDQVEMVRFLQFLVDQAHLAFEKAEGDGSDPSVWQPKADFMVHSVLVSLIWLASGVASAPCPELGSLVNSIGLFMDKRSSDIPASLRLFGYNGDLKERELDYLSCLWSAVKEMHALGSWKKLAHLHRYSTHFAETLASSAHQHTLSCTPALKVNVPSTNIDEMRAKISSSFPRRRRLILLGKEHTEGERSPIERIIGEEFVVDTLYFYNSIRKECSERLARLPLGYRHEAFLAEVMFEQMLQLPEAESKPIFYYATMIDLCRLLPDFPRAMAACVREVFGKLEALDVECRLRLSEWLAYHLSNFNFQWPWERWAHVLQQPDNSVQMMFLKDIISRLVRLSYHEKIQKCLPEAFLCLLPPKPVPVCAYLKQDPQEGEMEEPPMKYAAEFHAMVREKRSDEEVSGWIQESAVVSLGPSKTVDVVLQVLLMLGSKSFTHTLTALERYIGVLRALVCDEEQEIVAINSVSYVWVNSPQRRIMILNRLHGLRLVRGVSILNWAFSRDDLFLQEHLWEIVYNATNKEVARAHDASDELSEARASFSAMESGDEGKDEKEVALRDLETVLREAKEVEKQTLLCLFHNFQKVLDPMLESGDANAPVTTYLLQHLRAFGRRFRLSSTPLSDVLRSDFASSSIRVREEAFAGLFCTT</sequence>
<dbReference type="AlphaFoldDB" id="A0A7S3XC94"/>
<keyword evidence="4" id="KW-0508">mRNA splicing</keyword>